<keyword evidence="1" id="KW-0472">Membrane</keyword>
<proteinExistence type="predicted"/>
<dbReference type="Proteomes" id="UP001408594">
    <property type="component" value="Unassembled WGS sequence"/>
</dbReference>
<accession>A0ABP9WL84</accession>
<keyword evidence="3" id="KW-1185">Reference proteome</keyword>
<evidence type="ECO:0008006" key="4">
    <source>
        <dbReference type="Google" id="ProtNLM"/>
    </source>
</evidence>
<keyword evidence="1" id="KW-0812">Transmembrane</keyword>
<name>A0ABP9WL84_9GAMM</name>
<dbReference type="Pfam" id="PF16137">
    <property type="entry name" value="DUF4845"/>
    <property type="match status" value="1"/>
</dbReference>
<protein>
    <recommendedName>
        <fullName evidence="4">DUF4845 domain-containing protein</fullName>
    </recommendedName>
</protein>
<organism evidence="2 3">
    <name type="scientific">Microbulbifer aestuariivivens</name>
    <dbReference type="NCBI Taxonomy" id="1908308"/>
    <lineage>
        <taxon>Bacteria</taxon>
        <taxon>Pseudomonadati</taxon>
        <taxon>Pseudomonadota</taxon>
        <taxon>Gammaproteobacteria</taxon>
        <taxon>Cellvibrionales</taxon>
        <taxon>Microbulbiferaceae</taxon>
        <taxon>Microbulbifer</taxon>
    </lineage>
</organism>
<sequence>MSGQLQTSLRRQRGMGYWGWLMVVAAFGFVFTCVAKMAPAYLDASYVDQALRALAENPRVRNMTRGEIEQEMSRFFTLNNVRGEPTKAVRVIPGTDGMLVSVAYELRQPLIYNVDVIMKFNKQLNIAKTDLCCEPLVDLEQLRKRD</sequence>
<reference evidence="2 3" key="1">
    <citation type="submission" date="2024-02" db="EMBL/GenBank/DDBJ databases">
        <title>Microbulbifer aestuariivivens NBRC 112533.</title>
        <authorList>
            <person name="Ichikawa N."/>
            <person name="Katano-Makiyama Y."/>
            <person name="Hidaka K."/>
        </authorList>
    </citation>
    <scope>NUCLEOTIDE SEQUENCE [LARGE SCALE GENOMIC DNA]</scope>
    <source>
        <strain evidence="2 3">NBRC 112533</strain>
    </source>
</reference>
<dbReference type="RefSeq" id="WP_345548399.1">
    <property type="nucleotide sequence ID" value="NZ_BAABRT010000002.1"/>
</dbReference>
<dbReference type="EMBL" id="BAABRT010000002">
    <property type="protein sequence ID" value="GAA5523875.1"/>
    <property type="molecule type" value="Genomic_DNA"/>
</dbReference>
<feature type="transmembrane region" description="Helical" evidence="1">
    <location>
        <begin position="20"/>
        <end position="42"/>
    </location>
</feature>
<gene>
    <name evidence="2" type="ORF">Maes01_00424</name>
</gene>
<dbReference type="InterPro" id="IPR032314">
    <property type="entry name" value="DUF4845"/>
</dbReference>
<keyword evidence="1" id="KW-1133">Transmembrane helix</keyword>
<evidence type="ECO:0000313" key="3">
    <source>
        <dbReference type="Proteomes" id="UP001408594"/>
    </source>
</evidence>
<evidence type="ECO:0000256" key="1">
    <source>
        <dbReference type="SAM" id="Phobius"/>
    </source>
</evidence>
<evidence type="ECO:0000313" key="2">
    <source>
        <dbReference type="EMBL" id="GAA5523875.1"/>
    </source>
</evidence>
<comment type="caution">
    <text evidence="2">The sequence shown here is derived from an EMBL/GenBank/DDBJ whole genome shotgun (WGS) entry which is preliminary data.</text>
</comment>